<evidence type="ECO:0000313" key="3">
    <source>
        <dbReference type="Proteomes" id="UP000019376"/>
    </source>
</evidence>
<evidence type="ECO:0000313" key="2">
    <source>
        <dbReference type="EMBL" id="EPS32687.1"/>
    </source>
</evidence>
<protein>
    <submittedName>
        <fullName evidence="2">Uncharacterized protein</fullName>
    </submittedName>
</protein>
<evidence type="ECO:0000256" key="1">
    <source>
        <dbReference type="SAM" id="MobiDB-lite"/>
    </source>
</evidence>
<feature type="compositionally biased region" description="Polar residues" evidence="1">
    <location>
        <begin position="143"/>
        <end position="161"/>
    </location>
</feature>
<accession>S8BCL7</accession>
<keyword evidence="3" id="KW-1185">Reference proteome</keyword>
<reference evidence="2 3" key="1">
    <citation type="journal article" date="2013" name="PLoS ONE">
        <title>Genomic and secretomic analyses reveal unique features of the lignocellulolytic enzyme system of Penicillium decumbens.</title>
        <authorList>
            <person name="Liu G."/>
            <person name="Zhang L."/>
            <person name="Wei X."/>
            <person name="Zou G."/>
            <person name="Qin Y."/>
            <person name="Ma L."/>
            <person name="Li J."/>
            <person name="Zheng H."/>
            <person name="Wang S."/>
            <person name="Wang C."/>
            <person name="Xun L."/>
            <person name="Zhao G.-P."/>
            <person name="Zhou Z."/>
            <person name="Qu Y."/>
        </authorList>
    </citation>
    <scope>NUCLEOTIDE SEQUENCE [LARGE SCALE GENOMIC DNA]</scope>
    <source>
        <strain evidence="3">114-2 / CGMCC 5302</strain>
    </source>
</reference>
<feature type="compositionally biased region" description="Basic and acidic residues" evidence="1">
    <location>
        <begin position="126"/>
        <end position="136"/>
    </location>
</feature>
<feature type="region of interest" description="Disordered" evidence="1">
    <location>
        <begin position="125"/>
        <end position="161"/>
    </location>
</feature>
<name>S8BCL7_PENO1</name>
<dbReference type="EMBL" id="KB644414">
    <property type="protein sequence ID" value="EPS32687.1"/>
    <property type="molecule type" value="Genomic_DNA"/>
</dbReference>
<dbReference type="Proteomes" id="UP000019376">
    <property type="component" value="Unassembled WGS sequence"/>
</dbReference>
<dbReference type="HOGENOM" id="CLU_1644291_0_0_1"/>
<dbReference type="AlphaFoldDB" id="S8BCL7"/>
<proteinExistence type="predicted"/>
<gene>
    <name evidence="2" type="ORF">PDE_07647</name>
</gene>
<sequence>MATRPRSPRRNDARASSRRFGWQLASAVPGHLSVVLLPNLRPPDLFLAPRSLRVPLLSIIARGDPTVQLCLFRRWRWREDQLAGRWSISSVTEGNNHVDLWEIDDLQASPRHLLEIDGWGPLTKTSHGEIRSRSMEDTGTPCGAQTGQASQNDRVQISSRL</sequence>
<organism evidence="2 3">
    <name type="scientific">Penicillium oxalicum (strain 114-2 / CGMCC 5302)</name>
    <name type="common">Penicillium decumbens</name>
    <dbReference type="NCBI Taxonomy" id="933388"/>
    <lineage>
        <taxon>Eukaryota</taxon>
        <taxon>Fungi</taxon>
        <taxon>Dikarya</taxon>
        <taxon>Ascomycota</taxon>
        <taxon>Pezizomycotina</taxon>
        <taxon>Eurotiomycetes</taxon>
        <taxon>Eurotiomycetidae</taxon>
        <taxon>Eurotiales</taxon>
        <taxon>Aspergillaceae</taxon>
        <taxon>Penicillium</taxon>
    </lineage>
</organism>